<sequence>MSNAAARAFEAAAPVNPVPDMSVLSAGRREPPAFPTDLFSERLWQIAREYADGAGAPVDYVASAMLSVAAATIGGARKVQPFRGVSWYESSILWIGAVGDPSSNKSPALGAIVEPLRDIERDLAPGYADDLRRWETDELTAKLEHDAWAATVKDANKCGHSVPVMPQSAVAPAKPQRPRLMTQDATPEGIAAIMFTNRRLVCYRDELTGWFQSFERYSPGGRTQWLEAYGGRPLVVDRKGADAPLVIPFNGVSVLGGIQPDKLGSIVLAGDDDGLAARFLWVWPRPMPQKRPRPHSDESLWPVMLRRLVALPMSVSESGHPCSLILPLDDDAADAFDRWTAANKACAHDGGALYKGFVGKLTGAVLRIAMVLQMLDWAEWGGPEPQSIALCHVATACTFADSYAKPMALRVFGDAVLPLPERNAATMARWIVDNQSRSINLSALRRLKLPGLRDEAAIDAATKVLVDADWLTFTGQRAGDTPGRAPKNYMVNPLVHTLDRGAQE</sequence>
<dbReference type="Pfam" id="PF13148">
    <property type="entry name" value="DUF3987"/>
    <property type="match status" value="1"/>
</dbReference>
<protein>
    <submittedName>
        <fullName evidence="1">DUF3987 domain-containing protein</fullName>
    </submittedName>
</protein>
<reference evidence="1 2" key="1">
    <citation type="submission" date="2019-09" db="EMBL/GenBank/DDBJ databases">
        <title>Polymorphobacter sp. isolated from a lake in China.</title>
        <authorList>
            <person name="Liu Z."/>
        </authorList>
    </citation>
    <scope>NUCLEOTIDE SEQUENCE [LARGE SCALE GENOMIC DNA]</scope>
    <source>
        <strain evidence="1 2">D40P</strain>
    </source>
</reference>
<dbReference type="InterPro" id="IPR025048">
    <property type="entry name" value="DUF3987"/>
</dbReference>
<comment type="caution">
    <text evidence="1">The sequence shown here is derived from an EMBL/GenBank/DDBJ whole genome shotgun (WGS) entry which is preliminary data.</text>
</comment>
<evidence type="ECO:0000313" key="2">
    <source>
        <dbReference type="Proteomes" id="UP000481327"/>
    </source>
</evidence>
<dbReference type="EMBL" id="WIOL01000004">
    <property type="protein sequence ID" value="MQT17992.1"/>
    <property type="molecule type" value="Genomic_DNA"/>
</dbReference>
<gene>
    <name evidence="1" type="ORF">F3168_12065</name>
</gene>
<name>A0A7C9GPZ4_9SPHN</name>
<dbReference type="RefSeq" id="WP_152578447.1">
    <property type="nucleotide sequence ID" value="NZ_JAATJI010000001.1"/>
</dbReference>
<proteinExistence type="predicted"/>
<accession>A0A7C9GPZ4</accession>
<dbReference type="AlphaFoldDB" id="A0A7C9GPZ4"/>
<organism evidence="1 2">
    <name type="scientific">Sandarakinorhabdus fusca</name>
    <dbReference type="NCBI Taxonomy" id="1439888"/>
    <lineage>
        <taxon>Bacteria</taxon>
        <taxon>Pseudomonadati</taxon>
        <taxon>Pseudomonadota</taxon>
        <taxon>Alphaproteobacteria</taxon>
        <taxon>Sphingomonadales</taxon>
        <taxon>Sphingosinicellaceae</taxon>
        <taxon>Sandarakinorhabdus</taxon>
    </lineage>
</organism>
<evidence type="ECO:0000313" key="1">
    <source>
        <dbReference type="EMBL" id="MQT17992.1"/>
    </source>
</evidence>
<keyword evidence="2" id="KW-1185">Reference proteome</keyword>
<dbReference type="Proteomes" id="UP000481327">
    <property type="component" value="Unassembled WGS sequence"/>
</dbReference>
<dbReference type="OrthoDB" id="5453446at2"/>